<comment type="similarity">
    <text evidence="2 8">Belongs to the pantothenate synthetase family.</text>
</comment>
<comment type="subunit">
    <text evidence="8">Homodimer.</text>
</comment>
<feature type="binding site" evidence="8">
    <location>
        <position position="146"/>
    </location>
    <ligand>
        <name>(R)-pantoate</name>
        <dbReference type="ChEBI" id="CHEBI:15980"/>
    </ligand>
</feature>
<dbReference type="GO" id="GO:0005524">
    <property type="term" value="F:ATP binding"/>
    <property type="evidence" value="ECO:0007669"/>
    <property type="project" value="UniProtKB-KW"/>
</dbReference>
<dbReference type="GO" id="GO:0004592">
    <property type="term" value="F:pantoate-beta-alanine ligase activity"/>
    <property type="evidence" value="ECO:0007669"/>
    <property type="project" value="UniProtKB-UniRule"/>
</dbReference>
<dbReference type="Gene3D" id="3.40.50.620">
    <property type="entry name" value="HUPs"/>
    <property type="match status" value="1"/>
</dbReference>
<dbReference type="NCBIfam" id="TIGR00125">
    <property type="entry name" value="cyt_tran_rel"/>
    <property type="match status" value="1"/>
</dbReference>
<organism evidence="9 10">
    <name type="scientific">Candidatus Nitrosymbiomonas proteolyticus</name>
    <dbReference type="NCBI Taxonomy" id="2608984"/>
    <lineage>
        <taxon>Bacteria</taxon>
        <taxon>Bacillati</taxon>
        <taxon>Armatimonadota</taxon>
        <taxon>Armatimonadota incertae sedis</taxon>
        <taxon>Candidatus Nitrosymbiomonas</taxon>
    </lineage>
</organism>
<comment type="miscellaneous">
    <text evidence="8">The reaction proceeds by a bi uni uni bi ping pong mechanism.</text>
</comment>
<feature type="binding site" evidence="8">
    <location>
        <begin position="177"/>
        <end position="180"/>
    </location>
    <ligand>
        <name>ATP</name>
        <dbReference type="ChEBI" id="CHEBI:30616"/>
    </ligand>
</feature>
<comment type="function">
    <text evidence="8">Catalyzes the condensation of pantoate with beta-alanine in an ATP-dependent reaction via a pantoyl-adenylate intermediate.</text>
</comment>
<evidence type="ECO:0000256" key="2">
    <source>
        <dbReference type="ARBA" id="ARBA00009256"/>
    </source>
</evidence>
<comment type="catalytic activity">
    <reaction evidence="7 8">
        <text>(R)-pantoate + beta-alanine + ATP = (R)-pantothenate + AMP + diphosphate + H(+)</text>
        <dbReference type="Rhea" id="RHEA:10912"/>
        <dbReference type="ChEBI" id="CHEBI:15378"/>
        <dbReference type="ChEBI" id="CHEBI:15980"/>
        <dbReference type="ChEBI" id="CHEBI:29032"/>
        <dbReference type="ChEBI" id="CHEBI:30616"/>
        <dbReference type="ChEBI" id="CHEBI:33019"/>
        <dbReference type="ChEBI" id="CHEBI:57966"/>
        <dbReference type="ChEBI" id="CHEBI:456215"/>
        <dbReference type="EC" id="6.3.2.1"/>
    </reaction>
</comment>
<dbReference type="AlphaFoldDB" id="A0A809R7B4"/>
<dbReference type="EMBL" id="AP021858">
    <property type="protein sequence ID" value="BBO22578.1"/>
    <property type="molecule type" value="Genomic_DNA"/>
</dbReference>
<dbReference type="InterPro" id="IPR004821">
    <property type="entry name" value="Cyt_trans-like"/>
</dbReference>
<keyword evidence="6 8" id="KW-0067">ATP-binding</keyword>
<evidence type="ECO:0000313" key="9">
    <source>
        <dbReference type="EMBL" id="BBO22578.1"/>
    </source>
</evidence>
<dbReference type="InterPro" id="IPR042176">
    <property type="entry name" value="Pantoate_ligase_C"/>
</dbReference>
<dbReference type="PANTHER" id="PTHR21299">
    <property type="entry name" value="CYTIDYLATE KINASE/PANTOATE-BETA-ALANINE LIGASE"/>
    <property type="match status" value="1"/>
</dbReference>
<evidence type="ECO:0000256" key="6">
    <source>
        <dbReference type="ARBA" id="ARBA00022840"/>
    </source>
</evidence>
<dbReference type="GO" id="GO:0015940">
    <property type="term" value="P:pantothenate biosynthetic process"/>
    <property type="evidence" value="ECO:0007669"/>
    <property type="project" value="UniProtKB-UniRule"/>
</dbReference>
<keyword evidence="3 8" id="KW-0436">Ligase</keyword>
<evidence type="ECO:0000256" key="7">
    <source>
        <dbReference type="ARBA" id="ARBA00048258"/>
    </source>
</evidence>
<dbReference type="SUPFAM" id="SSF52374">
    <property type="entry name" value="Nucleotidylyl transferase"/>
    <property type="match status" value="1"/>
</dbReference>
<feature type="active site" description="Proton donor" evidence="8">
    <location>
        <position position="31"/>
    </location>
</feature>
<keyword evidence="4 8" id="KW-0566">Pantothenate biosynthesis</keyword>
<feature type="binding site" evidence="8">
    <location>
        <begin position="24"/>
        <end position="31"/>
    </location>
    <ligand>
        <name>ATP</name>
        <dbReference type="ChEBI" id="CHEBI:30616"/>
    </ligand>
</feature>
<keyword evidence="8" id="KW-0963">Cytoplasm</keyword>
<evidence type="ECO:0000256" key="4">
    <source>
        <dbReference type="ARBA" id="ARBA00022655"/>
    </source>
</evidence>
<dbReference type="UniPathway" id="UPA00028">
    <property type="reaction ID" value="UER00005"/>
</dbReference>
<feature type="binding site" evidence="8">
    <location>
        <position position="55"/>
    </location>
    <ligand>
        <name>beta-alanine</name>
        <dbReference type="ChEBI" id="CHEBI:57966"/>
    </ligand>
</feature>
<gene>
    <name evidence="8" type="primary">panC</name>
    <name evidence="9" type="ORF">NPRO_01730</name>
</gene>
<feature type="binding site" evidence="8">
    <location>
        <position position="55"/>
    </location>
    <ligand>
        <name>(R)-pantoate</name>
        <dbReference type="ChEBI" id="CHEBI:15980"/>
    </ligand>
</feature>
<dbReference type="Gene3D" id="3.30.1300.10">
    <property type="entry name" value="Pantoate-beta-alanine ligase, C-terminal domain"/>
    <property type="match status" value="1"/>
</dbReference>
<dbReference type="GO" id="GO:0005829">
    <property type="term" value="C:cytosol"/>
    <property type="evidence" value="ECO:0007669"/>
    <property type="project" value="TreeGrafter"/>
</dbReference>
<feature type="binding site" evidence="8">
    <location>
        <begin position="140"/>
        <end position="143"/>
    </location>
    <ligand>
        <name>ATP</name>
        <dbReference type="ChEBI" id="CHEBI:30616"/>
    </ligand>
</feature>
<evidence type="ECO:0000256" key="3">
    <source>
        <dbReference type="ARBA" id="ARBA00022598"/>
    </source>
</evidence>
<dbReference type="Pfam" id="PF02569">
    <property type="entry name" value="Pantoate_ligase"/>
    <property type="match status" value="1"/>
</dbReference>
<evidence type="ECO:0000256" key="1">
    <source>
        <dbReference type="ARBA" id="ARBA00004990"/>
    </source>
</evidence>
<dbReference type="EC" id="6.3.2.1" evidence="8"/>
<reference evidence="9" key="1">
    <citation type="journal article" name="DNA Res.">
        <title>The physiological potential of anammox bacteria as revealed by their core genome structure.</title>
        <authorList>
            <person name="Okubo T."/>
            <person name="Toyoda A."/>
            <person name="Fukuhara K."/>
            <person name="Uchiyama I."/>
            <person name="Harigaya Y."/>
            <person name="Kuroiwa M."/>
            <person name="Suzuki T."/>
            <person name="Murakami Y."/>
            <person name="Suwa Y."/>
            <person name="Takami H."/>
        </authorList>
    </citation>
    <scope>NUCLEOTIDE SEQUENCE</scope>
    <source>
        <strain evidence="9">317325-2</strain>
    </source>
</reference>
<evidence type="ECO:0000256" key="8">
    <source>
        <dbReference type="HAMAP-Rule" id="MF_00158"/>
    </source>
</evidence>
<sequence length="277" mass="31025">MKVVRTISEMRSLRSGAVGLVPTMGAFHEGHLSLMRSARELCDQLVVSLFVNPLQFGPAEDWDAYPRNEERDISLAQQEGVDVLFAPSVSEMYESMRTTVRVSEVSDLWEGERRPGHFEGVATVVAKLFGIVGCRFAHFGQKDYQQCRVIESMANDLSMDVVLFFHDTIRESDGLAMSSRNVYLSPEERTVAPAIFQGLQELAAELQFAPGRPVETSLQRVASWWKSLGLEPEYLALVDADTLKPLRTNSRNSRLITAVRLGSTRLIDNVDCSLIER</sequence>
<comment type="pathway">
    <text evidence="1 8">Cofactor biosynthesis; (R)-pantothenate biosynthesis; (R)-pantothenate from (R)-pantoate and beta-alanine: step 1/1.</text>
</comment>
<dbReference type="Proteomes" id="UP000662873">
    <property type="component" value="Chromosome"/>
</dbReference>
<evidence type="ECO:0000256" key="5">
    <source>
        <dbReference type="ARBA" id="ARBA00022741"/>
    </source>
</evidence>
<dbReference type="InterPro" id="IPR003721">
    <property type="entry name" value="Pantoate_ligase"/>
</dbReference>
<protein>
    <recommendedName>
        <fullName evidence="8">Pantothenate synthetase</fullName>
        <shortName evidence="8">PS</shortName>
        <ecNumber evidence="8">6.3.2.1</ecNumber>
    </recommendedName>
    <alternativeName>
        <fullName evidence="8">Pantoate--beta-alanine ligase</fullName>
    </alternativeName>
    <alternativeName>
        <fullName evidence="8">Pantoate-activating enzyme</fullName>
    </alternativeName>
</protein>
<keyword evidence="5 8" id="KW-0547">Nucleotide-binding</keyword>
<dbReference type="InterPro" id="IPR014729">
    <property type="entry name" value="Rossmann-like_a/b/a_fold"/>
</dbReference>
<comment type="subcellular location">
    <subcellularLocation>
        <location evidence="8">Cytoplasm</location>
    </subcellularLocation>
</comment>
<feature type="binding site" evidence="8">
    <location>
        <position position="169"/>
    </location>
    <ligand>
        <name>ATP</name>
        <dbReference type="ChEBI" id="CHEBI:30616"/>
    </ligand>
</feature>
<evidence type="ECO:0000313" key="10">
    <source>
        <dbReference type="Proteomes" id="UP000662873"/>
    </source>
</evidence>
<dbReference type="KEGG" id="npy:NPRO_01730"/>
<dbReference type="PANTHER" id="PTHR21299:SF1">
    <property type="entry name" value="PANTOATE--BETA-ALANINE LIGASE"/>
    <property type="match status" value="1"/>
</dbReference>
<dbReference type="NCBIfam" id="TIGR00018">
    <property type="entry name" value="panC"/>
    <property type="match status" value="1"/>
</dbReference>
<name>A0A809R7B4_9BACT</name>
<proteinExistence type="inferred from homology"/>
<dbReference type="CDD" id="cd00560">
    <property type="entry name" value="PanC"/>
    <property type="match status" value="1"/>
</dbReference>
<dbReference type="HAMAP" id="MF_00158">
    <property type="entry name" value="PanC"/>
    <property type="match status" value="1"/>
</dbReference>
<accession>A0A809R7B4</accession>